<evidence type="ECO:0000259" key="1">
    <source>
        <dbReference type="Pfam" id="PF18922"/>
    </source>
</evidence>
<accession>A0A558BLN0</accession>
<proteinExistence type="predicted"/>
<dbReference type="AlphaFoldDB" id="A0A558BLN0"/>
<dbReference type="InterPro" id="IPR043729">
    <property type="entry name" value="DUF5672"/>
</dbReference>
<dbReference type="Pfam" id="PF18922">
    <property type="entry name" value="DUF5672"/>
    <property type="match status" value="1"/>
</dbReference>
<evidence type="ECO:0000313" key="2">
    <source>
        <dbReference type="EMBL" id="TVT37393.1"/>
    </source>
</evidence>
<protein>
    <recommendedName>
        <fullName evidence="1">DUF5672 domain-containing protein</fullName>
    </recommendedName>
</protein>
<evidence type="ECO:0000313" key="3">
    <source>
        <dbReference type="Proteomes" id="UP000317624"/>
    </source>
</evidence>
<feature type="domain" description="DUF5672" evidence="1">
    <location>
        <begin position="68"/>
        <end position="237"/>
    </location>
</feature>
<dbReference type="EMBL" id="VMRJ01000007">
    <property type="protein sequence ID" value="TVT37393.1"/>
    <property type="molecule type" value="Genomic_DNA"/>
</dbReference>
<dbReference type="Proteomes" id="UP000317624">
    <property type="component" value="Unassembled WGS sequence"/>
</dbReference>
<reference evidence="2 3" key="1">
    <citation type="submission" date="2019-07" db="EMBL/GenBank/DDBJ databases">
        <title>Hymenobacter sp. straun FUR1 Genome sequencing and assembly.</title>
        <authorList>
            <person name="Chhetri G."/>
        </authorList>
    </citation>
    <scope>NUCLEOTIDE SEQUENCE [LARGE SCALE GENOMIC DNA]</scope>
    <source>
        <strain evidence="2 3">Fur1</strain>
    </source>
</reference>
<keyword evidence="3" id="KW-1185">Reference proteome</keyword>
<comment type="caution">
    <text evidence="2">The sequence shown here is derived from an EMBL/GenBank/DDBJ whole genome shotgun (WGS) entry which is preliminary data.</text>
</comment>
<gene>
    <name evidence="2" type="ORF">FNT36_23640</name>
</gene>
<dbReference type="OrthoDB" id="7391526at2"/>
<sequence length="258" mass="30820">MPENLLTTLIPLRLEVPSPLEIISLDQTIKVLNKYPITFMAPMTLDTTWYEDYCRGKIEAHVERFDWQGSQAFAELQLDAHFYERFLPYKYMLICHLDAFVFRDEVEYWCNMDYDYIGSVIYNPRWVLKNDFKRKLTGFTPPEYFGNGGFALKKISSFYHITSKYRWYLQFNFWLRKKRGQGLLDDIFLTQHFPKLTTFKMPPRALAEKFGAAYEEWDANKLPFNNEDDSTLPFGIHAWIQLNQDYWKPSIRRAGYTI</sequence>
<name>A0A558BLN0_9BACT</name>
<dbReference type="RefSeq" id="WP_144852914.1">
    <property type="nucleotide sequence ID" value="NZ_VMRJ01000007.1"/>
</dbReference>
<organism evidence="2 3">
    <name type="scientific">Hymenobacter setariae</name>
    <dbReference type="NCBI Taxonomy" id="2594794"/>
    <lineage>
        <taxon>Bacteria</taxon>
        <taxon>Pseudomonadati</taxon>
        <taxon>Bacteroidota</taxon>
        <taxon>Cytophagia</taxon>
        <taxon>Cytophagales</taxon>
        <taxon>Hymenobacteraceae</taxon>
        <taxon>Hymenobacter</taxon>
    </lineage>
</organism>